<proteinExistence type="predicted"/>
<reference evidence="2" key="1">
    <citation type="submission" date="2012-07" db="EMBL/GenBank/DDBJ databases">
        <title>Genome of the Chinese tree shrew, a rising model animal genetically related to primates.</title>
        <authorList>
            <person name="Zhang G."/>
            <person name="Fan Y."/>
            <person name="Yao Y."/>
            <person name="Huang Z."/>
        </authorList>
    </citation>
    <scope>NUCLEOTIDE SEQUENCE [LARGE SCALE GENOMIC DNA]</scope>
</reference>
<keyword evidence="2" id="KW-1185">Reference proteome</keyword>
<gene>
    <name evidence="1" type="ORF">TREES_T100002569</name>
</gene>
<evidence type="ECO:0000313" key="2">
    <source>
        <dbReference type="Proteomes" id="UP000011518"/>
    </source>
</evidence>
<dbReference type="EMBL" id="KB320497">
    <property type="protein sequence ID" value="ELW70433.1"/>
    <property type="molecule type" value="Genomic_DNA"/>
</dbReference>
<dbReference type="Proteomes" id="UP000011518">
    <property type="component" value="Unassembled WGS sequence"/>
</dbReference>
<organism evidence="1 2">
    <name type="scientific">Tupaia chinensis</name>
    <name type="common">Chinese tree shrew</name>
    <name type="synonym">Tupaia belangeri chinensis</name>
    <dbReference type="NCBI Taxonomy" id="246437"/>
    <lineage>
        <taxon>Eukaryota</taxon>
        <taxon>Metazoa</taxon>
        <taxon>Chordata</taxon>
        <taxon>Craniata</taxon>
        <taxon>Vertebrata</taxon>
        <taxon>Euteleostomi</taxon>
        <taxon>Mammalia</taxon>
        <taxon>Eutheria</taxon>
        <taxon>Euarchontoglires</taxon>
        <taxon>Scandentia</taxon>
        <taxon>Tupaiidae</taxon>
        <taxon>Tupaia</taxon>
    </lineage>
</organism>
<dbReference type="InParanoid" id="L9L6A2"/>
<dbReference type="AlphaFoldDB" id="L9L6A2"/>
<sequence length="108" mass="12051">MYLLKRCISRNVTDLKEEDVDAWGVQWLPQKASGGTSNTTVLCEDTSMPSLCPGPGQLGECEGLHESGQSRDRVLKGFRNCPELSTRFLERFQMLVTATVIIDDSDRN</sequence>
<evidence type="ECO:0000313" key="1">
    <source>
        <dbReference type="EMBL" id="ELW70433.1"/>
    </source>
</evidence>
<protein>
    <submittedName>
        <fullName evidence="1">Uncharacterized protein</fullName>
    </submittedName>
</protein>
<reference evidence="2" key="2">
    <citation type="journal article" date="2013" name="Nat. Commun.">
        <title>Genome of the Chinese tree shrew.</title>
        <authorList>
            <person name="Fan Y."/>
            <person name="Huang Z.Y."/>
            <person name="Cao C.C."/>
            <person name="Chen C.S."/>
            <person name="Chen Y.X."/>
            <person name="Fan D.D."/>
            <person name="He J."/>
            <person name="Hou H.L."/>
            <person name="Hu L."/>
            <person name="Hu X.T."/>
            <person name="Jiang X.T."/>
            <person name="Lai R."/>
            <person name="Lang Y.S."/>
            <person name="Liang B."/>
            <person name="Liao S.G."/>
            <person name="Mu D."/>
            <person name="Ma Y.Y."/>
            <person name="Niu Y.Y."/>
            <person name="Sun X.Q."/>
            <person name="Xia J.Q."/>
            <person name="Xiao J."/>
            <person name="Xiong Z.Q."/>
            <person name="Xu L."/>
            <person name="Yang L."/>
            <person name="Zhang Y."/>
            <person name="Zhao W."/>
            <person name="Zhao X.D."/>
            <person name="Zheng Y.T."/>
            <person name="Zhou J.M."/>
            <person name="Zhu Y.B."/>
            <person name="Zhang G.J."/>
            <person name="Wang J."/>
            <person name="Yao Y.G."/>
        </authorList>
    </citation>
    <scope>NUCLEOTIDE SEQUENCE [LARGE SCALE GENOMIC DNA]</scope>
</reference>
<accession>L9L6A2</accession>
<name>L9L6A2_TUPCH</name>